<dbReference type="InterPro" id="IPR051396">
    <property type="entry name" value="Bact_Antivir_Def_Nuclease"/>
</dbReference>
<evidence type="ECO:0000313" key="4">
    <source>
        <dbReference type="EMBL" id="THG92123.1"/>
    </source>
</evidence>
<evidence type="ECO:0000313" key="3">
    <source>
        <dbReference type="EMBL" id="KGA96745.1"/>
    </source>
</evidence>
<dbReference type="Pfam" id="PF13175">
    <property type="entry name" value="AAA_15"/>
    <property type="match status" value="1"/>
</dbReference>
<evidence type="ECO:0000313" key="5">
    <source>
        <dbReference type="Proteomes" id="UP000002754"/>
    </source>
</evidence>
<accession>A0A094XDB7</accession>
<dbReference type="OrthoDB" id="308933at2"/>
<reference evidence="3 5" key="1">
    <citation type="journal article" date="2014" name="Genome Announc.">
        <title>Draft Genome Sequence of Bacillus alcalophilus AV1934, a Classic Alkaliphile Isolated from Human Feces in 1934.</title>
        <authorList>
            <person name="Attie O."/>
            <person name="Jayaprakash A."/>
            <person name="Shah H."/>
            <person name="Paulsen I.T."/>
            <person name="Morino M."/>
            <person name="Takahashi Y."/>
            <person name="Narumi I."/>
            <person name="Sachidanandam R."/>
            <person name="Satoh K."/>
            <person name="Ito M."/>
            <person name="Krulwich T.A."/>
        </authorList>
    </citation>
    <scope>NUCLEOTIDE SEQUENCE [LARGE SCALE GENOMIC DNA]</scope>
    <source>
        <strain evidence="3 5">AV1934</strain>
    </source>
</reference>
<protein>
    <submittedName>
        <fullName evidence="3">Uncharacterized protein</fullName>
    </submittedName>
</protein>
<dbReference type="RefSeq" id="WP_003322218.1">
    <property type="nucleotide sequence ID" value="NZ_ALPT02000048.1"/>
</dbReference>
<dbReference type="Gene3D" id="3.40.50.300">
    <property type="entry name" value="P-loop containing nucleotide triphosphate hydrolases"/>
    <property type="match status" value="1"/>
</dbReference>
<keyword evidence="5" id="KW-1185">Reference proteome</keyword>
<dbReference type="Proteomes" id="UP000297014">
    <property type="component" value="Unassembled WGS sequence"/>
</dbReference>
<dbReference type="Proteomes" id="UP000002754">
    <property type="component" value="Unassembled WGS sequence"/>
</dbReference>
<dbReference type="InterPro" id="IPR041685">
    <property type="entry name" value="AAA_GajA/Old/RecF-like"/>
</dbReference>
<evidence type="ECO:0000259" key="2">
    <source>
        <dbReference type="Pfam" id="PF20469"/>
    </source>
</evidence>
<gene>
    <name evidence="4" type="ORF">AJ85_16905</name>
    <name evidence="3" type="ORF">BALCAV_0214405</name>
</gene>
<dbReference type="eggNOG" id="COG1195">
    <property type="taxonomic scope" value="Bacteria"/>
</dbReference>
<dbReference type="Pfam" id="PF20469">
    <property type="entry name" value="OLD-like_TOPRIM"/>
    <property type="match status" value="1"/>
</dbReference>
<comment type="caution">
    <text evidence="3">The sequence shown here is derived from an EMBL/GenBank/DDBJ whole genome shotgun (WGS) entry which is preliminary data.</text>
</comment>
<evidence type="ECO:0000259" key="1">
    <source>
        <dbReference type="Pfam" id="PF13175"/>
    </source>
</evidence>
<dbReference type="InterPro" id="IPR027417">
    <property type="entry name" value="P-loop_NTPase"/>
</dbReference>
<proteinExistence type="predicted"/>
<dbReference type="PANTHER" id="PTHR43581">
    <property type="entry name" value="ATP/GTP PHOSPHATASE"/>
    <property type="match status" value="1"/>
</dbReference>
<dbReference type="InterPro" id="IPR034139">
    <property type="entry name" value="TOPRIM_OLD"/>
</dbReference>
<dbReference type="STRING" id="1218173.BALCAV_0214405"/>
<feature type="domain" description="OLD protein-like TOPRIM" evidence="2">
    <location>
        <begin position="389"/>
        <end position="465"/>
    </location>
</feature>
<sequence>MYLKSVSLSNFRQFGTVNKSEPAITVEFNPNFNILVGENDSGKTAIIDAIRYLLGSISDDIEKIKLEDFYRESIGTHSDSFYIEGTFSDLTDKEAGAFLEWLSFNNEDEYELRVSLRVEKKINENGQEYIERKVQAGEKIYESRLRSQAKEFLKTTYLKPLRDASNELKPGFRSRLAHILKAHPAFKESNDVEHSLVTTIQEANKKVEDFFQEEYKDGRSLVRDLELLLSDFHDVNDQSKSRSKFSVSQTDLTSILKRLSLDTEDINLGLGNLNLLFIATELLLLKNNSEENVIGPQITLIEEIEAHLHTQAQIRLIKYLEEELGRSKKRNQYILTSHSTNLVASIDPRSIIFMHNRVAYPLREEYTKLEHEDYAFLQRFLDSTKSNLFFAKGIIFVEGDSEMLLLPALANLLGYPLHKSGVSLVNVNGTSFERYIKLFSRSDLWKEPLDRPAIKTPISIITDIDVKPMVYYNIEGKTKAVYSIVDHSQLTDVLNLCDEQYDEVIPEHIGIEYSTLNKLSSDFGITLTEGNRPEIEKRVKKSISEQYIISSGLQKETSLMDKYSNYDANLEVCISPDWTLEYSLALSCLAPLLLESIQEVRYKKPFEGKKNEVFKTLKEKLIKTPKDPKLAYQVFKPINDKLVSKAEVAQCLAIKLNAVADDPEIQMEMKEQIFKDDKLNYIVRAIVHSSTIPNVLEEVK</sequence>
<dbReference type="EMBL" id="ALPT02000048">
    <property type="protein sequence ID" value="KGA96745.1"/>
    <property type="molecule type" value="Genomic_DNA"/>
</dbReference>
<dbReference type="CDD" id="cd01026">
    <property type="entry name" value="TOPRIM_OLD"/>
    <property type="match status" value="1"/>
</dbReference>
<dbReference type="SUPFAM" id="SSF52540">
    <property type="entry name" value="P-loop containing nucleoside triphosphate hydrolases"/>
    <property type="match status" value="1"/>
</dbReference>
<dbReference type="EMBL" id="JALP01000019">
    <property type="protein sequence ID" value="THG92123.1"/>
    <property type="molecule type" value="Genomic_DNA"/>
</dbReference>
<name>A0A094XDB7_ALKAL</name>
<dbReference type="PANTHER" id="PTHR43581:SF4">
    <property type="entry name" value="ATP_GTP PHOSPHATASE"/>
    <property type="match status" value="1"/>
</dbReference>
<dbReference type="AlphaFoldDB" id="A0A094XDB7"/>
<dbReference type="eggNOG" id="COG3593">
    <property type="taxonomic scope" value="Bacteria"/>
</dbReference>
<evidence type="ECO:0000313" key="6">
    <source>
        <dbReference type="Proteomes" id="UP000297014"/>
    </source>
</evidence>
<reference evidence="4 6" key="2">
    <citation type="submission" date="2014-01" db="EMBL/GenBank/DDBJ databases">
        <title>Draft genome sequencing of Bacillus alcalophilus CGMCC 1.3604.</title>
        <authorList>
            <person name="Yang J."/>
            <person name="Diao L."/>
            <person name="Yang S."/>
        </authorList>
    </citation>
    <scope>NUCLEOTIDE SEQUENCE [LARGE SCALE GENOMIC DNA]</scope>
    <source>
        <strain evidence="4 6">CGMCC 1.3604</strain>
    </source>
</reference>
<feature type="domain" description="Endonuclease GajA/Old nuclease/RecF-like AAA" evidence="1">
    <location>
        <begin position="1"/>
        <end position="343"/>
    </location>
</feature>
<organism evidence="3 5">
    <name type="scientific">Alkalihalobacillus alcalophilus ATCC 27647 = CGMCC 1.3604</name>
    <dbReference type="NCBI Taxonomy" id="1218173"/>
    <lineage>
        <taxon>Bacteria</taxon>
        <taxon>Bacillati</taxon>
        <taxon>Bacillota</taxon>
        <taxon>Bacilli</taxon>
        <taxon>Bacillales</taxon>
        <taxon>Bacillaceae</taxon>
        <taxon>Alkalihalobacillus</taxon>
    </lineage>
</organism>